<organism evidence="3 4">
    <name type="scientific">Cyclocybe aegerita</name>
    <name type="common">Black poplar mushroom</name>
    <name type="synonym">Agrocybe aegerita</name>
    <dbReference type="NCBI Taxonomy" id="1973307"/>
    <lineage>
        <taxon>Eukaryota</taxon>
        <taxon>Fungi</taxon>
        <taxon>Dikarya</taxon>
        <taxon>Basidiomycota</taxon>
        <taxon>Agaricomycotina</taxon>
        <taxon>Agaricomycetes</taxon>
        <taxon>Agaricomycetidae</taxon>
        <taxon>Agaricales</taxon>
        <taxon>Agaricineae</taxon>
        <taxon>Bolbitiaceae</taxon>
        <taxon>Cyclocybe</taxon>
    </lineage>
</organism>
<dbReference type="SUPFAM" id="SSF54373">
    <property type="entry name" value="FAD-linked reductases, C-terminal domain"/>
    <property type="match status" value="1"/>
</dbReference>
<dbReference type="Gene3D" id="3.30.560.10">
    <property type="entry name" value="Glucose Oxidase, domain 3"/>
    <property type="match status" value="1"/>
</dbReference>
<dbReference type="Gene3D" id="3.50.50.60">
    <property type="entry name" value="FAD/NAD(P)-binding domain"/>
    <property type="match status" value="1"/>
</dbReference>
<evidence type="ECO:0000256" key="1">
    <source>
        <dbReference type="ARBA" id="ARBA00010790"/>
    </source>
</evidence>
<protein>
    <recommendedName>
        <fullName evidence="5">Glucose-methanol-choline oxidoreductase N-terminal domain-containing protein</fullName>
    </recommendedName>
</protein>
<sequence>MNSGIGNPEHLSEHGIQSIVDLPDVGKNIFDHPIGVYATGISQHIGLGRVPDNSNIFANAPNPAPGPGSPHFEILLSNFILGPTPPEENYLSITTFLSTPGDNARGSVKLNLSDPLAVPLIDAGLLADNATDVPLMREAIKTVLRLVSAPAWEDDIIGPVDSTQPSLNATCRVGHIH</sequence>
<dbReference type="InterPro" id="IPR012132">
    <property type="entry name" value="GMC_OxRdtase"/>
</dbReference>
<dbReference type="EMBL" id="CACVBS010000035">
    <property type="protein sequence ID" value="CAA7262085.1"/>
    <property type="molecule type" value="Genomic_DNA"/>
</dbReference>
<name>A0A8S0VR34_CYCAE</name>
<dbReference type="PANTHER" id="PTHR11552:SF147">
    <property type="entry name" value="CHOLINE DEHYDROGENASE, MITOCHONDRIAL"/>
    <property type="match status" value="1"/>
</dbReference>
<dbReference type="InterPro" id="IPR036188">
    <property type="entry name" value="FAD/NAD-bd_sf"/>
</dbReference>
<comment type="subunit">
    <text evidence="2">Monomer.</text>
</comment>
<proteinExistence type="inferred from homology"/>
<evidence type="ECO:0008006" key="5">
    <source>
        <dbReference type="Google" id="ProtNLM"/>
    </source>
</evidence>
<dbReference type="GO" id="GO:0016491">
    <property type="term" value="F:oxidoreductase activity"/>
    <property type="evidence" value="ECO:0007669"/>
    <property type="project" value="TreeGrafter"/>
</dbReference>
<comment type="caution">
    <text evidence="3">The sequence shown here is derived from an EMBL/GenBank/DDBJ whole genome shotgun (WGS) entry which is preliminary data.</text>
</comment>
<evidence type="ECO:0000256" key="2">
    <source>
        <dbReference type="ARBA" id="ARBA00011245"/>
    </source>
</evidence>
<reference evidence="3 4" key="1">
    <citation type="submission" date="2020-01" db="EMBL/GenBank/DDBJ databases">
        <authorList>
            <person name="Gupta K D."/>
        </authorList>
    </citation>
    <scope>NUCLEOTIDE SEQUENCE [LARGE SCALE GENOMIC DNA]</scope>
</reference>
<dbReference type="PANTHER" id="PTHR11552">
    <property type="entry name" value="GLUCOSE-METHANOL-CHOLINE GMC OXIDOREDUCTASE"/>
    <property type="match status" value="1"/>
</dbReference>
<dbReference type="OrthoDB" id="269227at2759"/>
<evidence type="ECO:0000313" key="4">
    <source>
        <dbReference type="Proteomes" id="UP000467700"/>
    </source>
</evidence>
<dbReference type="AlphaFoldDB" id="A0A8S0VR34"/>
<keyword evidence="4" id="KW-1185">Reference proteome</keyword>
<dbReference type="GO" id="GO:0050660">
    <property type="term" value="F:flavin adenine dinucleotide binding"/>
    <property type="evidence" value="ECO:0007669"/>
    <property type="project" value="InterPro"/>
</dbReference>
<gene>
    <name evidence="3" type="ORF">AAE3_LOCUS4576</name>
</gene>
<dbReference type="Proteomes" id="UP000467700">
    <property type="component" value="Unassembled WGS sequence"/>
</dbReference>
<accession>A0A8S0VR34</accession>
<evidence type="ECO:0000313" key="3">
    <source>
        <dbReference type="EMBL" id="CAA7262085.1"/>
    </source>
</evidence>
<comment type="similarity">
    <text evidence="1">Belongs to the GMC oxidoreductase family.</text>
</comment>